<organism evidence="2 3">
    <name type="scientific">Mycobacterium kansasii</name>
    <dbReference type="NCBI Taxonomy" id="1768"/>
    <lineage>
        <taxon>Bacteria</taxon>
        <taxon>Bacillati</taxon>
        <taxon>Actinomycetota</taxon>
        <taxon>Actinomycetes</taxon>
        <taxon>Mycobacteriales</taxon>
        <taxon>Mycobacteriaceae</taxon>
        <taxon>Mycobacterium</taxon>
    </lineage>
</organism>
<gene>
    <name evidence="2" type="ORF">BZL30_5014</name>
</gene>
<reference evidence="2 3" key="1">
    <citation type="submission" date="2017-02" db="EMBL/GenBank/DDBJ databases">
        <title>Complete genome sequences of Mycobacterium kansasii strains isolated from rhesus macaques.</title>
        <authorList>
            <person name="Panda A."/>
            <person name="Nagaraj S."/>
            <person name="Zhao X."/>
            <person name="Tettelin H."/>
            <person name="Detolla L.J."/>
        </authorList>
    </citation>
    <scope>NUCLEOTIDE SEQUENCE [LARGE SCALE GENOMIC DNA]</scope>
    <source>
        <strain evidence="2 3">11-3813</strain>
    </source>
</reference>
<proteinExistence type="predicted"/>
<dbReference type="Proteomes" id="UP000189229">
    <property type="component" value="Unassembled WGS sequence"/>
</dbReference>
<comment type="caution">
    <text evidence="2">The sequence shown here is derived from an EMBL/GenBank/DDBJ whole genome shotgun (WGS) entry which is preliminary data.</text>
</comment>
<protein>
    <submittedName>
        <fullName evidence="2">PE-PGRS family domain protein</fullName>
    </submittedName>
</protein>
<evidence type="ECO:0000313" key="3">
    <source>
        <dbReference type="Proteomes" id="UP000189229"/>
    </source>
</evidence>
<dbReference type="EMBL" id="MVBM01000004">
    <property type="protein sequence ID" value="OOK74266.1"/>
    <property type="molecule type" value="Genomic_DNA"/>
</dbReference>
<name>A0A1V3X646_MYCKA</name>
<evidence type="ECO:0000313" key="2">
    <source>
        <dbReference type="EMBL" id="OOK74266.1"/>
    </source>
</evidence>
<feature type="region of interest" description="Disordered" evidence="1">
    <location>
        <begin position="1"/>
        <end position="127"/>
    </location>
</feature>
<dbReference type="AlphaFoldDB" id="A0A1V3X646"/>
<feature type="compositionally biased region" description="Pro residues" evidence="1">
    <location>
        <begin position="11"/>
        <end position="83"/>
    </location>
</feature>
<evidence type="ECO:0000256" key="1">
    <source>
        <dbReference type="SAM" id="MobiDB-lite"/>
    </source>
</evidence>
<feature type="compositionally biased region" description="Low complexity" evidence="1">
    <location>
        <begin position="1"/>
        <end position="10"/>
    </location>
</feature>
<accession>A0A1V3X646</accession>
<feature type="compositionally biased region" description="Low complexity" evidence="1">
    <location>
        <begin position="115"/>
        <end position="127"/>
    </location>
</feature>
<feature type="compositionally biased region" description="Low complexity" evidence="1">
    <location>
        <begin position="92"/>
        <end position="101"/>
    </location>
</feature>
<sequence>MPTRPLVAPSPALPPAPPSPSRKARPPAPPSPPVPVTPIPSPPAPPAPPAPNSSPPSPPAPPVPPEPVANPPVPPAPPKPNSSPPARRPRRPAAGAPAYSAGTAITTDAAKESARATSAAGPAAAGSTALTADPACTAGAEEQPAATAGTAGTAVASARITAGPAGTAVTEEQPASSTCSAVAATDGTGATGTAVADQDSAVRSVCPVSGSAVGPVADQGSTHQCERGRIHHVQQHLKWGDVGGFGGRIGARRNVKVLHELIVEHCRLGAQLLICLGVPGKQHGNRCGYFIGSGGRHPGCRGRRSRVRRADRRAKARQIGGHCRHNRRGCDHIRHVTPLSPQ</sequence>